<proteinExistence type="predicted"/>
<reference evidence="4 5" key="1">
    <citation type="submission" date="2018-03" db="EMBL/GenBank/DDBJ databases">
        <authorList>
            <person name="Keele B.F."/>
        </authorList>
    </citation>
    <scope>NUCLEOTIDE SEQUENCE [LARGE SCALE GENOMIC DNA]</scope>
    <source>
        <strain evidence="4 5">YL28-9</strain>
    </source>
</reference>
<evidence type="ECO:0000313" key="4">
    <source>
        <dbReference type="EMBL" id="PST83372.1"/>
    </source>
</evidence>
<organism evidence="4 5">
    <name type="scientific">Pedobacter yulinensis</name>
    <dbReference type="NCBI Taxonomy" id="2126353"/>
    <lineage>
        <taxon>Bacteria</taxon>
        <taxon>Pseudomonadati</taxon>
        <taxon>Bacteroidota</taxon>
        <taxon>Sphingobacteriia</taxon>
        <taxon>Sphingobacteriales</taxon>
        <taxon>Sphingobacteriaceae</taxon>
        <taxon>Pedobacter</taxon>
    </lineage>
</organism>
<accession>A0A2T3HLQ2</accession>
<gene>
    <name evidence="4" type="ORF">C7T94_12405</name>
</gene>
<evidence type="ECO:0000256" key="1">
    <source>
        <dbReference type="ARBA" id="ARBA00022676"/>
    </source>
</evidence>
<name>A0A2T3HLQ2_9SPHI</name>
<dbReference type="PANTHER" id="PTHR13778">
    <property type="entry name" value="GLYCOSYLTRANSFERASE 8 DOMAIN-CONTAINING PROTEIN"/>
    <property type="match status" value="1"/>
</dbReference>
<dbReference type="InterPro" id="IPR050748">
    <property type="entry name" value="Glycosyltrans_8_dom-fam"/>
</dbReference>
<dbReference type="SUPFAM" id="SSF53448">
    <property type="entry name" value="Nucleotide-diphospho-sugar transferases"/>
    <property type="match status" value="1"/>
</dbReference>
<dbReference type="Proteomes" id="UP000240912">
    <property type="component" value="Unassembled WGS sequence"/>
</dbReference>
<dbReference type="GO" id="GO:0046872">
    <property type="term" value="F:metal ion binding"/>
    <property type="evidence" value="ECO:0007669"/>
    <property type="project" value="UniProtKB-KW"/>
</dbReference>
<dbReference type="AlphaFoldDB" id="A0A2T3HLQ2"/>
<dbReference type="GO" id="GO:0016757">
    <property type="term" value="F:glycosyltransferase activity"/>
    <property type="evidence" value="ECO:0007669"/>
    <property type="project" value="UniProtKB-KW"/>
</dbReference>
<evidence type="ECO:0000313" key="5">
    <source>
        <dbReference type="Proteomes" id="UP000240912"/>
    </source>
</evidence>
<evidence type="ECO:0000256" key="2">
    <source>
        <dbReference type="ARBA" id="ARBA00022679"/>
    </source>
</evidence>
<dbReference type="InterPro" id="IPR002495">
    <property type="entry name" value="Glyco_trans_8"/>
</dbReference>
<dbReference type="CDD" id="cd04194">
    <property type="entry name" value="GT8_A4GalT_like"/>
    <property type="match status" value="1"/>
</dbReference>
<evidence type="ECO:0000256" key="3">
    <source>
        <dbReference type="ARBA" id="ARBA00022723"/>
    </source>
</evidence>
<dbReference type="InterPro" id="IPR029044">
    <property type="entry name" value="Nucleotide-diphossugar_trans"/>
</dbReference>
<keyword evidence="2 4" id="KW-0808">Transferase</keyword>
<keyword evidence="1" id="KW-0328">Glycosyltransferase</keyword>
<dbReference type="Pfam" id="PF01501">
    <property type="entry name" value="Glyco_transf_8"/>
    <property type="match status" value="1"/>
</dbReference>
<dbReference type="EMBL" id="PYLS01000005">
    <property type="protein sequence ID" value="PST83372.1"/>
    <property type="molecule type" value="Genomic_DNA"/>
</dbReference>
<dbReference type="Gene3D" id="3.90.550.10">
    <property type="entry name" value="Spore Coat Polysaccharide Biosynthesis Protein SpsA, Chain A"/>
    <property type="match status" value="1"/>
</dbReference>
<keyword evidence="5" id="KW-1185">Reference proteome</keyword>
<dbReference type="OrthoDB" id="695971at2"/>
<protein>
    <submittedName>
        <fullName evidence="4">Glycosyltransferase family 8 protein</fullName>
    </submittedName>
</protein>
<dbReference type="PANTHER" id="PTHR13778:SF47">
    <property type="entry name" value="LIPOPOLYSACCHARIDE 1,3-GALACTOSYLTRANSFERASE"/>
    <property type="match status" value="1"/>
</dbReference>
<dbReference type="RefSeq" id="WP_107215632.1">
    <property type="nucleotide sequence ID" value="NZ_KZ686269.1"/>
</dbReference>
<sequence length="296" mass="35050">MKQENITILSVSDNKLAVMLAALLKSVSDNHHSGEHIDYHIVSTGISRRNITRLEKSVDPDKITIIWHQNRDVIPQGFNFPLDNTIYPITVFTRLFAPHFIPEKVKRLLYLDVDMIVRKDISALWYTDLQGKHIAAVQDPMESFGGRQWAAVKNFRELGYPHETPYFNSGLLIMELDFWRKTNVTDQVFEVVRKNLEHITYADQYGLNIVFVNNWHKLDHRWNVYATEEMDDPWLIHFIMVKPIYEHYYFSKKYASEFFAYLEKTPWKGFTPRSRLRAFIEKVKLKLWKKVKKITG</sequence>
<keyword evidence="3" id="KW-0479">Metal-binding</keyword>
<comment type="caution">
    <text evidence="4">The sequence shown here is derived from an EMBL/GenBank/DDBJ whole genome shotgun (WGS) entry which is preliminary data.</text>
</comment>